<dbReference type="Proteomes" id="UP000019116">
    <property type="component" value="Chromosome 1D"/>
</dbReference>
<evidence type="ECO:0000313" key="3">
    <source>
        <dbReference type="Proteomes" id="UP000019116"/>
    </source>
</evidence>
<reference evidence="2" key="1">
    <citation type="submission" date="2018-08" db="EMBL/GenBank/DDBJ databases">
        <authorList>
            <person name="Rossello M."/>
        </authorList>
    </citation>
    <scope>NUCLEOTIDE SEQUENCE [LARGE SCALE GENOMIC DNA]</scope>
    <source>
        <strain evidence="2">cv. Chinese Spring</strain>
    </source>
</reference>
<proteinExistence type="predicted"/>
<name>A0A3B5ZXX1_WHEAT</name>
<dbReference type="AlphaFoldDB" id="A0A3B5ZXX1"/>
<keyword evidence="3" id="KW-1185">Reference proteome</keyword>
<feature type="compositionally biased region" description="Acidic residues" evidence="1">
    <location>
        <begin position="107"/>
        <end position="127"/>
    </location>
</feature>
<dbReference type="Gramene" id="TraesCS1D02G299300.1">
    <property type="protein sequence ID" value="TraesCS1D02G299300.1"/>
    <property type="gene ID" value="TraesCS1D02G299300"/>
</dbReference>
<evidence type="ECO:0000256" key="1">
    <source>
        <dbReference type="SAM" id="MobiDB-lite"/>
    </source>
</evidence>
<dbReference type="OrthoDB" id="707745at2759"/>
<feature type="region of interest" description="Disordered" evidence="1">
    <location>
        <begin position="107"/>
        <end position="134"/>
    </location>
</feature>
<dbReference type="Gramene" id="TraesCS1D03G0715400.1">
    <property type="protein sequence ID" value="TraesCS1D03G0715400.1.CDS"/>
    <property type="gene ID" value="TraesCS1D03G0715400"/>
</dbReference>
<dbReference type="OMA" id="NGEIPYC"/>
<dbReference type="EnsemblPlants" id="TraesCS1D02G299300.1">
    <property type="protein sequence ID" value="TraesCS1D02G299300.1"/>
    <property type="gene ID" value="TraesCS1D02G299300"/>
</dbReference>
<reference evidence="2" key="2">
    <citation type="submission" date="2018-10" db="UniProtKB">
        <authorList>
            <consortium name="EnsemblPlants"/>
        </authorList>
    </citation>
    <scope>IDENTIFICATION</scope>
</reference>
<evidence type="ECO:0000313" key="2">
    <source>
        <dbReference type="EnsemblPlants" id="TraesCS1D02G299300.1"/>
    </source>
</evidence>
<accession>A0A3B5ZXX1</accession>
<organism evidence="2">
    <name type="scientific">Triticum aestivum</name>
    <name type="common">Wheat</name>
    <dbReference type="NCBI Taxonomy" id="4565"/>
    <lineage>
        <taxon>Eukaryota</taxon>
        <taxon>Viridiplantae</taxon>
        <taxon>Streptophyta</taxon>
        <taxon>Embryophyta</taxon>
        <taxon>Tracheophyta</taxon>
        <taxon>Spermatophyta</taxon>
        <taxon>Magnoliopsida</taxon>
        <taxon>Liliopsida</taxon>
        <taxon>Poales</taxon>
        <taxon>Poaceae</taxon>
        <taxon>BOP clade</taxon>
        <taxon>Pooideae</taxon>
        <taxon>Triticodae</taxon>
        <taxon>Triticeae</taxon>
        <taxon>Triticinae</taxon>
        <taxon>Triticum</taxon>
    </lineage>
</organism>
<sequence length="231" mass="25416">MKAGREDAAVEKDAAVDAVEKPVVVIASAVGTAEGAVAATGGGAPSAVTAPAAVAAAEPAVGEQVEEEVAVDLEEQRLKRKREQYELIDRSYEEAHLDAQEVQDEAVEFDEEVDDELSEEDDEDVDDSKESRDSKSRYVLRRLRNGEIPYCSGYNRLYGNIACPFCCAIIKSDYDNLIMHGTYIGRGNGRNRKPYVRAKHAAFGAFLRKYAKGHLPFYLPRPPRPAKTPRI</sequence>
<protein>
    <submittedName>
        <fullName evidence="2">Uncharacterized protein</fullName>
    </submittedName>
</protein>